<comment type="caution">
    <text evidence="9">The sequence shown here is derived from an EMBL/GenBank/DDBJ whole genome shotgun (WGS) entry which is preliminary data.</text>
</comment>
<dbReference type="Pfam" id="PF03176">
    <property type="entry name" value="MMPL"/>
    <property type="match status" value="2"/>
</dbReference>
<evidence type="ECO:0000313" key="10">
    <source>
        <dbReference type="Proteomes" id="UP001596956"/>
    </source>
</evidence>
<feature type="transmembrane region" description="Helical" evidence="7">
    <location>
        <begin position="271"/>
        <end position="292"/>
    </location>
</feature>
<dbReference type="PANTHER" id="PTHR33406:SF6">
    <property type="entry name" value="MEMBRANE PROTEIN YDGH-RELATED"/>
    <property type="match status" value="1"/>
</dbReference>
<feature type="domain" description="SSD" evidence="8">
    <location>
        <begin position="552"/>
        <end position="680"/>
    </location>
</feature>
<keyword evidence="3" id="KW-1003">Cell membrane</keyword>
<evidence type="ECO:0000256" key="2">
    <source>
        <dbReference type="ARBA" id="ARBA00010157"/>
    </source>
</evidence>
<sequence>MDPRRRRFRYGTAALLALVWLIGAGPLGSFLGRLSEVQSNDDSAFLPVSAESTRVQDIAEEFRADTVPAIVVYAGFGDLGRAELAAIGQDAEEISDFDWTSGTVVGPVRGDDDASVAQLVVPVSEEADTEAAVTELRSALGDDRSEPRVYVTGPAGFAADLSAAFGGIDTTLLAVALGTVFVILVAVYRSPLLPLLVITSSVLGLALAGALVYAAADAGWLTLDGQSQGILFILVVGACTDYALLLVARYREALSLYRRPIGAMSTALRGAAGAIVASGATVILGVLCLLASELASNRSLGPVAALGIACALASALTFLPAVLLLAGRAAFWPARPRYSADTGADADSTGATLARHRLWGGIAAVLSRRPRTWWAATTAVLAVGAVFAVQFEAEGTSQTEVFRTEVEAVEGQEVLERGFGEPASAEPALIAADARHRVEVAEAAEGVEGVTGTGTVAENGEPKVVDGRVLIEADLAAPAESKRAVDTVEDLRGAVHGVQGADALVGGASATRLDTLESAGRDLAVIVPLVLAVVLAVLVALLRSILAPVLLVATTVLSFAATLGVGALVFDHLLGFPGADPAVPLFAFVFLVALGVDYNIFLMTRAREETLRHGHSDGILRALTLTGGVITSAGVVLAATFAALAVIPLLFLAQLAFLVAFGVLLDTLVVRSVLLPALALDIGARTWWPARIGRPAEQ</sequence>
<dbReference type="InterPro" id="IPR000731">
    <property type="entry name" value="SSD"/>
</dbReference>
<accession>A0ABW3BET8</accession>
<evidence type="ECO:0000256" key="1">
    <source>
        <dbReference type="ARBA" id="ARBA00004651"/>
    </source>
</evidence>
<protein>
    <submittedName>
        <fullName evidence="9">MMPL family transporter</fullName>
    </submittedName>
</protein>
<feature type="transmembrane region" description="Helical" evidence="7">
    <location>
        <begin position="651"/>
        <end position="670"/>
    </location>
</feature>
<name>A0ABW3BET8_9ACTN</name>
<feature type="transmembrane region" description="Helical" evidence="7">
    <location>
        <begin position="373"/>
        <end position="391"/>
    </location>
</feature>
<comment type="subcellular location">
    <subcellularLocation>
        <location evidence="1">Cell membrane</location>
        <topology evidence="1">Multi-pass membrane protein</topology>
    </subcellularLocation>
</comment>
<feature type="transmembrane region" description="Helical" evidence="7">
    <location>
        <begin position="171"/>
        <end position="188"/>
    </location>
</feature>
<dbReference type="PANTHER" id="PTHR33406">
    <property type="entry name" value="MEMBRANE PROTEIN MJ1562-RELATED"/>
    <property type="match status" value="1"/>
</dbReference>
<reference evidence="10" key="1">
    <citation type="journal article" date="2019" name="Int. J. Syst. Evol. Microbiol.">
        <title>The Global Catalogue of Microorganisms (GCM) 10K type strain sequencing project: providing services to taxonomists for standard genome sequencing and annotation.</title>
        <authorList>
            <consortium name="The Broad Institute Genomics Platform"/>
            <consortium name="The Broad Institute Genome Sequencing Center for Infectious Disease"/>
            <person name="Wu L."/>
            <person name="Ma J."/>
        </authorList>
    </citation>
    <scope>NUCLEOTIDE SEQUENCE [LARGE SCALE GENOMIC DNA]</scope>
    <source>
        <strain evidence="10">CCUG 63369</strain>
    </source>
</reference>
<dbReference type="EMBL" id="JBHTHR010000247">
    <property type="protein sequence ID" value="MFD0801560.1"/>
    <property type="molecule type" value="Genomic_DNA"/>
</dbReference>
<evidence type="ECO:0000256" key="5">
    <source>
        <dbReference type="ARBA" id="ARBA00022989"/>
    </source>
</evidence>
<proteinExistence type="inferred from homology"/>
<feature type="transmembrane region" description="Helical" evidence="7">
    <location>
        <begin position="582"/>
        <end position="601"/>
    </location>
</feature>
<keyword evidence="10" id="KW-1185">Reference proteome</keyword>
<evidence type="ECO:0000256" key="6">
    <source>
        <dbReference type="ARBA" id="ARBA00023136"/>
    </source>
</evidence>
<evidence type="ECO:0000259" key="8">
    <source>
        <dbReference type="PROSITE" id="PS50156"/>
    </source>
</evidence>
<feature type="transmembrane region" description="Helical" evidence="7">
    <location>
        <begin position="228"/>
        <end position="250"/>
    </location>
</feature>
<feature type="transmembrane region" description="Helical" evidence="7">
    <location>
        <begin position="523"/>
        <end position="542"/>
    </location>
</feature>
<dbReference type="Proteomes" id="UP001596956">
    <property type="component" value="Unassembled WGS sequence"/>
</dbReference>
<dbReference type="PROSITE" id="PS50156">
    <property type="entry name" value="SSD"/>
    <property type="match status" value="1"/>
</dbReference>
<feature type="transmembrane region" description="Helical" evidence="7">
    <location>
        <begin position="195"/>
        <end position="216"/>
    </location>
</feature>
<evidence type="ECO:0000313" key="9">
    <source>
        <dbReference type="EMBL" id="MFD0801560.1"/>
    </source>
</evidence>
<dbReference type="InterPro" id="IPR050545">
    <property type="entry name" value="Mycobact_MmpL"/>
</dbReference>
<evidence type="ECO:0000256" key="7">
    <source>
        <dbReference type="SAM" id="Phobius"/>
    </source>
</evidence>
<dbReference type="Gene3D" id="1.20.1640.10">
    <property type="entry name" value="Multidrug efflux transporter AcrB transmembrane domain"/>
    <property type="match status" value="2"/>
</dbReference>
<comment type="similarity">
    <text evidence="2">Belongs to the resistance-nodulation-cell division (RND) (TC 2.A.6) family. MmpL subfamily.</text>
</comment>
<dbReference type="SUPFAM" id="SSF82866">
    <property type="entry name" value="Multidrug efflux transporter AcrB transmembrane domain"/>
    <property type="match status" value="2"/>
</dbReference>
<keyword evidence="5 7" id="KW-1133">Transmembrane helix</keyword>
<dbReference type="InterPro" id="IPR004869">
    <property type="entry name" value="MMPL_dom"/>
</dbReference>
<keyword evidence="4 7" id="KW-0812">Transmembrane</keyword>
<feature type="transmembrane region" description="Helical" evidence="7">
    <location>
        <begin position="622"/>
        <end position="645"/>
    </location>
</feature>
<feature type="transmembrane region" description="Helical" evidence="7">
    <location>
        <begin position="549"/>
        <end position="570"/>
    </location>
</feature>
<organism evidence="9 10">
    <name type="scientific">Streptomonospora algeriensis</name>
    <dbReference type="NCBI Taxonomy" id="995084"/>
    <lineage>
        <taxon>Bacteria</taxon>
        <taxon>Bacillati</taxon>
        <taxon>Actinomycetota</taxon>
        <taxon>Actinomycetes</taxon>
        <taxon>Streptosporangiales</taxon>
        <taxon>Nocardiopsidaceae</taxon>
        <taxon>Streptomonospora</taxon>
    </lineage>
</organism>
<keyword evidence="6 7" id="KW-0472">Membrane</keyword>
<gene>
    <name evidence="9" type="ORF">ACFQZU_09540</name>
</gene>
<feature type="transmembrane region" description="Helical" evidence="7">
    <location>
        <begin position="304"/>
        <end position="327"/>
    </location>
</feature>
<evidence type="ECO:0000256" key="3">
    <source>
        <dbReference type="ARBA" id="ARBA00022475"/>
    </source>
</evidence>
<evidence type="ECO:0000256" key="4">
    <source>
        <dbReference type="ARBA" id="ARBA00022692"/>
    </source>
</evidence>